<dbReference type="PANTHER" id="PTHR32166">
    <property type="entry name" value="OSJNBA0013A04.12 PROTEIN"/>
    <property type="match status" value="1"/>
</dbReference>
<protein>
    <recommendedName>
        <fullName evidence="1">DUF659 domain-containing protein</fullName>
    </recommendedName>
</protein>
<dbReference type="Proteomes" id="UP000694005">
    <property type="component" value="Chromosome A07"/>
</dbReference>
<dbReference type="EMBL" id="LS974623">
    <property type="protein sequence ID" value="CAG7901482.1"/>
    <property type="molecule type" value="Genomic_DNA"/>
</dbReference>
<proteinExistence type="predicted"/>
<dbReference type="InterPro" id="IPR012337">
    <property type="entry name" value="RNaseH-like_sf"/>
</dbReference>
<feature type="domain" description="DUF659" evidence="1">
    <location>
        <begin position="7"/>
        <end position="141"/>
    </location>
</feature>
<evidence type="ECO:0000313" key="2">
    <source>
        <dbReference type="EMBL" id="CAG7901482.1"/>
    </source>
</evidence>
<name>A0A3P6B3W0_BRACM</name>
<reference evidence="3" key="1">
    <citation type="submission" date="2018-11" db="EMBL/GenBank/DDBJ databases">
        <authorList>
            <consortium name="Genoscope - CEA"/>
            <person name="William W."/>
        </authorList>
    </citation>
    <scope>NUCLEOTIDE SEQUENCE</scope>
</reference>
<dbReference type="EMBL" id="LR031574">
    <property type="protein sequence ID" value="VDC96885.1"/>
    <property type="molecule type" value="Genomic_DNA"/>
</dbReference>
<organism evidence="3">
    <name type="scientific">Brassica campestris</name>
    <name type="common">Field mustard</name>
    <dbReference type="NCBI Taxonomy" id="3711"/>
    <lineage>
        <taxon>Eukaryota</taxon>
        <taxon>Viridiplantae</taxon>
        <taxon>Streptophyta</taxon>
        <taxon>Embryophyta</taxon>
        <taxon>Tracheophyta</taxon>
        <taxon>Spermatophyta</taxon>
        <taxon>Magnoliopsida</taxon>
        <taxon>eudicotyledons</taxon>
        <taxon>Gunneridae</taxon>
        <taxon>Pentapetalae</taxon>
        <taxon>rosids</taxon>
        <taxon>malvids</taxon>
        <taxon>Brassicales</taxon>
        <taxon>Brassicaceae</taxon>
        <taxon>Brassiceae</taxon>
        <taxon>Brassica</taxon>
    </lineage>
</organism>
<gene>
    <name evidence="3" type="ORF">BRAA07T28747Z</name>
    <name evidence="2" type="ORF">BRAPAZ1V2_A07P11260.2</name>
</gene>
<dbReference type="PANTHER" id="PTHR32166:SF81">
    <property type="entry name" value="OS06G0658400 PROTEIN"/>
    <property type="match status" value="1"/>
</dbReference>
<dbReference type="InterPro" id="IPR007021">
    <property type="entry name" value="DUF659"/>
</dbReference>
<dbReference type="Pfam" id="PF04937">
    <property type="entry name" value="DUF659"/>
    <property type="match status" value="1"/>
</dbReference>
<dbReference type="SUPFAM" id="SSF53098">
    <property type="entry name" value="Ribonuclease H-like"/>
    <property type="match status" value="1"/>
</dbReference>
<accession>A0A3P6B3W0</accession>
<dbReference type="AlphaFoldDB" id="A0A3P6B3W0"/>
<evidence type="ECO:0000259" key="1">
    <source>
        <dbReference type="Pfam" id="PF04937"/>
    </source>
</evidence>
<evidence type="ECO:0000313" key="3">
    <source>
        <dbReference type="EMBL" id="VDC96885.1"/>
    </source>
</evidence>
<sequence length="239" mass="26970">MHRKRPQYVKRRTTTMELFVSATEIDMEGKRVTIVSDGWSDPVRKPLINFLATFGSGPMFLKAENCFGEVKDKFFIAKLLEEVIHQVGDQNVVQVITDNASNCKAAGDLIEGRFPHIYWTSCVVHTLNLALKNICAARNVETNQETYEKCNWITDIHGDALAIKNFIMNHNMRLAIFGKFSPLRLHVRDRDGDDEPLLTAAINIMFQLNSSSPLSLDPPCLHFDDDLSVTLSNVTMSTP</sequence>
<dbReference type="Gramene" id="A07p11260.2_BraZ1">
    <property type="protein sequence ID" value="A07p11260.2_BraZ1.CDS"/>
    <property type="gene ID" value="A07g11260.2_BraZ1"/>
</dbReference>